<gene>
    <name evidence="1" type="ORF">HZZ13_05575</name>
</gene>
<dbReference type="RefSeq" id="WP_197958649.1">
    <property type="nucleotide sequence ID" value="NZ_JACCHP010000003.1"/>
</dbReference>
<evidence type="ECO:0000313" key="1">
    <source>
        <dbReference type="EMBL" id="MBH5397263.1"/>
    </source>
</evidence>
<protein>
    <recommendedName>
        <fullName evidence="3">PD-(D/E)XK nuclease superfamily protein</fullName>
    </recommendedName>
</protein>
<comment type="caution">
    <text evidence="1">The sequence shown here is derived from an EMBL/GenBank/DDBJ whole genome shotgun (WGS) entry which is preliminary data.</text>
</comment>
<evidence type="ECO:0000313" key="2">
    <source>
        <dbReference type="Proteomes" id="UP000807370"/>
    </source>
</evidence>
<name>A0ABS0PJ85_9BRAD</name>
<organism evidence="1 2">
    <name type="scientific">Bradyrhizobium agreste</name>
    <dbReference type="NCBI Taxonomy" id="2751811"/>
    <lineage>
        <taxon>Bacteria</taxon>
        <taxon>Pseudomonadati</taxon>
        <taxon>Pseudomonadota</taxon>
        <taxon>Alphaproteobacteria</taxon>
        <taxon>Hyphomicrobiales</taxon>
        <taxon>Nitrobacteraceae</taxon>
        <taxon>Bradyrhizobium</taxon>
    </lineage>
</organism>
<proteinExistence type="predicted"/>
<evidence type="ECO:0008006" key="3">
    <source>
        <dbReference type="Google" id="ProtNLM"/>
    </source>
</evidence>
<keyword evidence="2" id="KW-1185">Reference proteome</keyword>
<reference evidence="1 2" key="1">
    <citation type="submission" date="2020-07" db="EMBL/GenBank/DDBJ databases">
        <title>Bradyrhizobium diversity isolated from nodules of indigenous legumes of Western Australia.</title>
        <authorList>
            <person name="Klepa M.S."/>
        </authorList>
    </citation>
    <scope>NUCLEOTIDE SEQUENCE [LARGE SCALE GENOMIC DNA]</scope>
    <source>
        <strain evidence="1 2">CNPSo 4010</strain>
    </source>
</reference>
<accession>A0ABS0PJ85</accession>
<dbReference type="Proteomes" id="UP000807370">
    <property type="component" value="Unassembled WGS sequence"/>
</dbReference>
<sequence>MPRKAQEQLKVVARSARQCWDEFVRIGGLDVEHYDGAVVAALAKRLNLDPTQNIGPQLDHQSVATEDFIDALFAATATFTDMLSDLLAFFEKADASYSSTGGLSVAFDFGSKVRDIKFDLKQFREWEWRWEEGKRYSVEGVPAWNHDILRGLAGPQPRPEAASKPLSEAAERWLVEYDEGRWPADLPNQPAFGSGHSGHTLRLLWNLWSQIVQASRDVGDLRSALDTFKWTPTGSLRSIGFDPWLLKLLDAEAWSARVLRSIFDAANDIARQEQFVRSVQSVFDSVPKVKRPIVDRVAVLEELLSLPAWKRRSELYSAWVGSQVVQSLGPHVEIHSIDGWIRYSFGGTHLATARRTDGDLLYVWAELRSPLENPKGKGRTRAIQPDYSIQKAPITYPESSVLVVECKQYLKASSANFTAALEDYARGRPRAKVVLVNHGQASDSIRERLSPHLRDRTEIIGDLNPSSDVAQDSLRQIVRSLLGSFERPVSAADAGNRNDVAVSALSERTGAPSHLVDTAGSAASTWGRIILRWSTQPRDLDLHVWLTDENGAVAEISYENSGTLASSPWATLYQDCREGSGPEIVAIGQPRGVRCAVFNYSCEKPLAESGAILEITLGTIRMSLHCPSEGRGRWWVGFEYRTNSSDVVVYDRIGQSPNF</sequence>
<dbReference type="EMBL" id="JACCHP010000003">
    <property type="protein sequence ID" value="MBH5397263.1"/>
    <property type="molecule type" value="Genomic_DNA"/>
</dbReference>